<name>A0ABM4CLN5_HYDVU</name>
<accession>A0ABM4CLN5</accession>
<dbReference type="InterPro" id="IPR036236">
    <property type="entry name" value="Znf_C2H2_sf"/>
</dbReference>
<dbReference type="SUPFAM" id="SSF90229">
    <property type="entry name" value="CCCH zinc finger"/>
    <property type="match status" value="1"/>
</dbReference>
<keyword evidence="3 4" id="KW-0862">Zinc</keyword>
<keyword evidence="7" id="KW-1185">Reference proteome</keyword>
<evidence type="ECO:0000259" key="6">
    <source>
        <dbReference type="PROSITE" id="PS50103"/>
    </source>
</evidence>
<evidence type="ECO:0000313" key="7">
    <source>
        <dbReference type="Proteomes" id="UP001652625"/>
    </source>
</evidence>
<keyword evidence="1 4" id="KW-0479">Metal-binding</keyword>
<dbReference type="InterPro" id="IPR036855">
    <property type="entry name" value="Znf_CCCH_sf"/>
</dbReference>
<gene>
    <name evidence="8" type="primary">LOC124805778</name>
</gene>
<organism evidence="7 8">
    <name type="scientific">Hydra vulgaris</name>
    <name type="common">Hydra</name>
    <name type="synonym">Hydra attenuata</name>
    <dbReference type="NCBI Taxonomy" id="6087"/>
    <lineage>
        <taxon>Eukaryota</taxon>
        <taxon>Metazoa</taxon>
        <taxon>Cnidaria</taxon>
        <taxon>Hydrozoa</taxon>
        <taxon>Hydroidolina</taxon>
        <taxon>Anthoathecata</taxon>
        <taxon>Aplanulata</taxon>
        <taxon>Hydridae</taxon>
        <taxon>Hydra</taxon>
    </lineage>
</organism>
<dbReference type="PANTHER" id="PTHR16465">
    <property type="entry name" value="NUCLEASE-RELATED"/>
    <property type="match status" value="1"/>
</dbReference>
<proteinExistence type="predicted"/>
<dbReference type="PANTHER" id="PTHR16465:SF0">
    <property type="entry name" value="ZINC FINGER MATRIN-TYPE PROTEIN 5"/>
    <property type="match status" value="1"/>
</dbReference>
<dbReference type="RefSeq" id="XP_065662700.1">
    <property type="nucleotide sequence ID" value="XM_065806628.1"/>
</dbReference>
<protein>
    <submittedName>
        <fullName evidence="8">Zinc finger matrin-type protein 5 isoform X2</fullName>
    </submittedName>
</protein>
<dbReference type="Gene3D" id="3.30.160.60">
    <property type="entry name" value="Classic Zinc Finger"/>
    <property type="match status" value="1"/>
</dbReference>
<reference evidence="8" key="1">
    <citation type="submission" date="2025-08" db="UniProtKB">
        <authorList>
            <consortium name="RefSeq"/>
        </authorList>
    </citation>
    <scope>IDENTIFICATION</scope>
</reference>
<keyword evidence="2 4" id="KW-0863">Zinc-finger</keyword>
<evidence type="ECO:0000256" key="4">
    <source>
        <dbReference type="PROSITE-ProRule" id="PRU00723"/>
    </source>
</evidence>
<dbReference type="SUPFAM" id="SSF57667">
    <property type="entry name" value="beta-beta-alpha zinc fingers"/>
    <property type="match status" value="1"/>
</dbReference>
<evidence type="ECO:0000313" key="8">
    <source>
        <dbReference type="RefSeq" id="XP_065662700.1"/>
    </source>
</evidence>
<dbReference type="Pfam" id="PF06220">
    <property type="entry name" value="zf-U1"/>
    <property type="match status" value="1"/>
</dbReference>
<sequence length="152" mass="18258">MGKNYYCEFCERSFADILSIRKKHILSTQHQRMRKLHYDSYKDAASILNEESQKNPCNRFFQTGHCDFGEHCRFSHKNVTILQQQVEQERQQAMSINWEEIEKWVEKWKKKFQPKDQETYRLPHGFLSSDQLPPSLQPPLENINLQPLNWGE</sequence>
<evidence type="ECO:0000256" key="5">
    <source>
        <dbReference type="SAM" id="MobiDB-lite"/>
    </source>
</evidence>
<feature type="region of interest" description="Disordered" evidence="5">
    <location>
        <begin position="129"/>
        <end position="152"/>
    </location>
</feature>
<feature type="compositionally biased region" description="Low complexity" evidence="5">
    <location>
        <begin position="129"/>
        <end position="140"/>
    </location>
</feature>
<dbReference type="InterPro" id="IPR000571">
    <property type="entry name" value="Znf_CCCH"/>
</dbReference>
<evidence type="ECO:0000256" key="3">
    <source>
        <dbReference type="ARBA" id="ARBA00022833"/>
    </source>
</evidence>
<feature type="zinc finger region" description="C3H1-type" evidence="4">
    <location>
        <begin position="51"/>
        <end position="79"/>
    </location>
</feature>
<dbReference type="Gene3D" id="1.20.120.1350">
    <property type="entry name" value="Pneumovirus matrix protein 2 (M2), zinc-binding domain"/>
    <property type="match status" value="1"/>
</dbReference>
<dbReference type="PROSITE" id="PS50103">
    <property type="entry name" value="ZF_C3H1"/>
    <property type="match status" value="1"/>
</dbReference>
<feature type="domain" description="C3H1-type" evidence="6">
    <location>
        <begin position="51"/>
        <end position="79"/>
    </location>
</feature>
<dbReference type="GeneID" id="124805778"/>
<evidence type="ECO:0000256" key="2">
    <source>
        <dbReference type="ARBA" id="ARBA00022771"/>
    </source>
</evidence>
<dbReference type="Pfam" id="PF00642">
    <property type="entry name" value="zf-CCCH"/>
    <property type="match status" value="1"/>
</dbReference>
<evidence type="ECO:0000256" key="1">
    <source>
        <dbReference type="ARBA" id="ARBA00022723"/>
    </source>
</evidence>
<feature type="compositionally biased region" description="Polar residues" evidence="5">
    <location>
        <begin position="143"/>
        <end position="152"/>
    </location>
</feature>
<dbReference type="Proteomes" id="UP001652625">
    <property type="component" value="Chromosome 09"/>
</dbReference>
<dbReference type="InterPro" id="IPR013085">
    <property type="entry name" value="U1-CZ_Znf_C2H2"/>
</dbReference>